<dbReference type="AlphaFoldDB" id="A0A3M6B8N8"/>
<dbReference type="InterPro" id="IPR025272">
    <property type="entry name" value="SocA_Panacea"/>
</dbReference>
<dbReference type="EMBL" id="RBUQ01000364">
    <property type="protein sequence ID" value="RMV27576.1"/>
    <property type="molecule type" value="Genomic_DNA"/>
</dbReference>
<dbReference type="Proteomes" id="UP000271631">
    <property type="component" value="Unassembled WGS sequence"/>
</dbReference>
<reference evidence="2 3" key="1">
    <citation type="submission" date="2018-08" db="EMBL/GenBank/DDBJ databases">
        <title>Recombination of ecologically and evolutionarily significant loci maintains genetic cohesion in the Pseudomonas syringae species complex.</title>
        <authorList>
            <person name="Dillon M."/>
            <person name="Thakur S."/>
            <person name="Almeida R.N.D."/>
            <person name="Weir B.S."/>
            <person name="Guttman D.S."/>
        </authorList>
    </citation>
    <scope>NUCLEOTIDE SEQUENCE [LARGE SCALE GENOMIC DNA]</scope>
    <source>
        <strain evidence="2 3">ICMP 11281</strain>
    </source>
</reference>
<evidence type="ECO:0000313" key="2">
    <source>
        <dbReference type="EMBL" id="RMV27576.1"/>
    </source>
</evidence>
<dbReference type="Pfam" id="PF13274">
    <property type="entry name" value="SocA_Panacea"/>
    <property type="match status" value="1"/>
</dbReference>
<evidence type="ECO:0000313" key="3">
    <source>
        <dbReference type="Proteomes" id="UP000271631"/>
    </source>
</evidence>
<protein>
    <recommendedName>
        <fullName evidence="1">Antitoxin SocA-like Panacea domain-containing protein</fullName>
    </recommendedName>
</protein>
<accession>A0A3M6B8N8</accession>
<sequence>MVLNDQKVAQMAAFFLCRRGGTMSYLKLMKLLYLSDREAIDRFNRPISDDSMVSMEHGPVLSRTLDLMKQKIPSDGWNHWVTSPTHTYDVSLKCGVTDWEELDELSRADLDVLESVWKKFGHMDRYQLRDYTHDCLPEWENPGRSSRPIDPASLLQALGRGVEVANEQARELQERKKLRLKVLQLV</sequence>
<proteinExistence type="predicted"/>
<evidence type="ECO:0000259" key="1">
    <source>
        <dbReference type="Pfam" id="PF13274"/>
    </source>
</evidence>
<name>A0A3M6B8N8_PSEYM</name>
<organism evidence="2 3">
    <name type="scientific">Pseudomonas syringae pv. maculicola</name>
    <dbReference type="NCBI Taxonomy" id="59511"/>
    <lineage>
        <taxon>Bacteria</taxon>
        <taxon>Pseudomonadati</taxon>
        <taxon>Pseudomonadota</taxon>
        <taxon>Gammaproteobacteria</taxon>
        <taxon>Pseudomonadales</taxon>
        <taxon>Pseudomonadaceae</taxon>
        <taxon>Pseudomonas</taxon>
    </lineage>
</organism>
<comment type="caution">
    <text evidence="2">The sequence shown here is derived from an EMBL/GenBank/DDBJ whole genome shotgun (WGS) entry which is preliminary data.</text>
</comment>
<feature type="domain" description="Antitoxin SocA-like Panacea" evidence="1">
    <location>
        <begin position="28"/>
        <end position="139"/>
    </location>
</feature>
<gene>
    <name evidence="2" type="ORF">ALP13_200184</name>
</gene>